<dbReference type="EMBL" id="FRDL01000002">
    <property type="protein sequence ID" value="SHN56002.1"/>
    <property type="molecule type" value="Genomic_DNA"/>
</dbReference>
<name>A0A1M7SCS1_9RHOB</name>
<evidence type="ECO:0000313" key="3">
    <source>
        <dbReference type="EMBL" id="SHN56002.1"/>
    </source>
</evidence>
<dbReference type="AlphaFoldDB" id="A0A1M7SCS1"/>
<reference evidence="3 4" key="1">
    <citation type="submission" date="2016-12" db="EMBL/GenBank/DDBJ databases">
        <authorList>
            <person name="Song W.-J."/>
            <person name="Kurnit D.M."/>
        </authorList>
    </citation>
    <scope>NUCLEOTIDE SEQUENCE [LARGE SCALE GENOMIC DNA]</scope>
    <source>
        <strain evidence="3 4">CGMCC 1.10808</strain>
    </source>
</reference>
<dbReference type="RefSeq" id="WP_072746275.1">
    <property type="nucleotide sequence ID" value="NZ_FOHL01000003.1"/>
</dbReference>
<organism evidence="3 4">
    <name type="scientific">Oceanicella actignis</name>
    <dbReference type="NCBI Taxonomy" id="1189325"/>
    <lineage>
        <taxon>Bacteria</taxon>
        <taxon>Pseudomonadati</taxon>
        <taxon>Pseudomonadota</taxon>
        <taxon>Alphaproteobacteria</taxon>
        <taxon>Rhodobacterales</taxon>
        <taxon>Paracoccaceae</taxon>
        <taxon>Oceanicella</taxon>
    </lineage>
</organism>
<dbReference type="PROSITE" id="PS51257">
    <property type="entry name" value="PROKAR_LIPOPROTEIN"/>
    <property type="match status" value="1"/>
</dbReference>
<protein>
    <recommendedName>
        <fullName evidence="2">Transglycosylase SLT domain-containing protein</fullName>
    </recommendedName>
</protein>
<keyword evidence="1" id="KW-0732">Signal</keyword>
<dbReference type="STRING" id="1189325.SAMN04488119_103310"/>
<dbReference type="CDD" id="cd00442">
    <property type="entry name" value="Lyz-like"/>
    <property type="match status" value="1"/>
</dbReference>
<feature type="domain" description="Transglycosylase SLT" evidence="2">
    <location>
        <begin position="10"/>
        <end position="193"/>
    </location>
</feature>
<feature type="signal peptide" evidence="1">
    <location>
        <begin position="1"/>
        <end position="21"/>
    </location>
</feature>
<dbReference type="InterPro" id="IPR023346">
    <property type="entry name" value="Lysozyme-like_dom_sf"/>
</dbReference>
<proteinExistence type="predicted"/>
<dbReference type="Proteomes" id="UP000184066">
    <property type="component" value="Unassembled WGS sequence"/>
</dbReference>
<gene>
    <name evidence="3" type="ORF">SAMN05216200_102198</name>
</gene>
<dbReference type="InterPro" id="IPR045795">
    <property type="entry name" value="SLT_4"/>
</dbReference>
<dbReference type="Gene3D" id="1.10.530.10">
    <property type="match status" value="1"/>
</dbReference>
<evidence type="ECO:0000259" key="2">
    <source>
        <dbReference type="Pfam" id="PF19489"/>
    </source>
</evidence>
<evidence type="ECO:0000256" key="1">
    <source>
        <dbReference type="SAM" id="SignalP"/>
    </source>
</evidence>
<evidence type="ECO:0000313" key="4">
    <source>
        <dbReference type="Proteomes" id="UP000184066"/>
    </source>
</evidence>
<keyword evidence="4" id="KW-1185">Reference proteome</keyword>
<sequence>MRIIVRAMRVAALCAALAGCAADDSRPANVMDACAIYAARPHWAEALERSQARWGAPAPIQLAIIQRESNFRKDARPPMRYALGVVPVGRASSAYGFAQALDGTWDWYRRETGAHGADRDDFADSADFVGWYMARTARVNGVDMNDAYAHYLAYHEGHAGYARGRWRTKPGVLRAAAEVEALARLYEIQLRGCGAARSAAAAPAPLGAG</sequence>
<accession>A0A1M7SCS1</accession>
<dbReference type="SUPFAM" id="SSF53955">
    <property type="entry name" value="Lysozyme-like"/>
    <property type="match status" value="1"/>
</dbReference>
<feature type="chain" id="PRO_5009929137" description="Transglycosylase SLT domain-containing protein" evidence="1">
    <location>
        <begin position="22"/>
        <end position="209"/>
    </location>
</feature>
<dbReference type="Pfam" id="PF19489">
    <property type="entry name" value="SLT_4"/>
    <property type="match status" value="1"/>
</dbReference>